<sequence length="86" mass="10352">MLFNRKLTEIYSTQDLEKLFRVKNILRDNHIYYMTETTNNSLRLSMNNLNGRNPILGRTGNVKDFYRLFVYKKDQEKAAYILSQLR</sequence>
<accession>A0A2S6HX53</accession>
<name>A0A2S6HX53_9FIRM</name>
<dbReference type="EMBL" id="PTJA01000002">
    <property type="protein sequence ID" value="PPK82578.1"/>
    <property type="molecule type" value="Genomic_DNA"/>
</dbReference>
<evidence type="ECO:0008006" key="3">
    <source>
        <dbReference type="Google" id="ProtNLM"/>
    </source>
</evidence>
<dbReference type="Proteomes" id="UP000237749">
    <property type="component" value="Unassembled WGS sequence"/>
</dbReference>
<dbReference type="RefSeq" id="WP_104435187.1">
    <property type="nucleotide sequence ID" value="NZ_PTJA01000002.1"/>
</dbReference>
<organism evidence="1 2">
    <name type="scientific">Lacrimispora xylanisolvens</name>
    <dbReference type="NCBI Taxonomy" id="384636"/>
    <lineage>
        <taxon>Bacteria</taxon>
        <taxon>Bacillati</taxon>
        <taxon>Bacillota</taxon>
        <taxon>Clostridia</taxon>
        <taxon>Lachnospirales</taxon>
        <taxon>Lachnospiraceae</taxon>
        <taxon>Lacrimispora</taxon>
    </lineage>
</organism>
<protein>
    <recommendedName>
        <fullName evidence="3">Signal transducing protein</fullName>
    </recommendedName>
</protein>
<dbReference type="AlphaFoldDB" id="A0A2S6HX53"/>
<keyword evidence="2" id="KW-1185">Reference proteome</keyword>
<gene>
    <name evidence="1" type="ORF">BXY41_102267</name>
</gene>
<evidence type="ECO:0000313" key="1">
    <source>
        <dbReference type="EMBL" id="PPK82578.1"/>
    </source>
</evidence>
<reference evidence="1 2" key="1">
    <citation type="submission" date="2018-02" db="EMBL/GenBank/DDBJ databases">
        <title>Genomic Encyclopedia of Archaeal and Bacterial Type Strains, Phase II (KMG-II): from individual species to whole genera.</title>
        <authorList>
            <person name="Goeker M."/>
        </authorList>
    </citation>
    <scope>NUCLEOTIDE SEQUENCE [LARGE SCALE GENOMIC DNA]</scope>
    <source>
        <strain evidence="1 2">DSM 3808</strain>
    </source>
</reference>
<proteinExistence type="predicted"/>
<comment type="caution">
    <text evidence="1">The sequence shown here is derived from an EMBL/GenBank/DDBJ whole genome shotgun (WGS) entry which is preliminary data.</text>
</comment>
<evidence type="ECO:0000313" key="2">
    <source>
        <dbReference type="Proteomes" id="UP000237749"/>
    </source>
</evidence>